<comment type="caution">
    <text evidence="2">The sequence shown here is derived from an EMBL/GenBank/DDBJ whole genome shotgun (WGS) entry which is preliminary data.</text>
</comment>
<feature type="region of interest" description="Disordered" evidence="1">
    <location>
        <begin position="1"/>
        <end position="22"/>
    </location>
</feature>
<accession>A0ABW7DRU3</accession>
<evidence type="ECO:0000256" key="1">
    <source>
        <dbReference type="SAM" id="MobiDB-lite"/>
    </source>
</evidence>
<proteinExistence type="predicted"/>
<evidence type="ECO:0000313" key="3">
    <source>
        <dbReference type="Proteomes" id="UP001605989"/>
    </source>
</evidence>
<sequence>MDHSQRIREMKKNRIEKKKARLRRKRSRIDEIALIGKTMDKSYGITRMLLQQRADQEGISIDIAIAAVRQERGM</sequence>
<feature type="compositionally biased region" description="Basic and acidic residues" evidence="1">
    <location>
        <begin position="1"/>
        <end position="13"/>
    </location>
</feature>
<dbReference type="Proteomes" id="UP001605989">
    <property type="component" value="Unassembled WGS sequence"/>
</dbReference>
<reference evidence="2 3" key="1">
    <citation type="submission" date="2024-10" db="EMBL/GenBank/DDBJ databases">
        <authorList>
            <person name="Sang B.-I."/>
            <person name="Prabhaharan D."/>
        </authorList>
    </citation>
    <scope>NUCLEOTIDE SEQUENCE [LARGE SCALE GENOMIC DNA]</scope>
    <source>
        <strain evidence="2 3">MH</strain>
    </source>
</reference>
<gene>
    <name evidence="2" type="ORF">ACGTZG_12775</name>
</gene>
<evidence type="ECO:0000313" key="2">
    <source>
        <dbReference type="EMBL" id="MFG6274058.1"/>
    </source>
</evidence>
<keyword evidence="3" id="KW-1185">Reference proteome</keyword>
<dbReference type="RefSeq" id="WP_162816198.1">
    <property type="nucleotide sequence ID" value="NZ_CP011940.1"/>
</dbReference>
<organism evidence="2 3">
    <name type="scientific">Megasphaera hexanoica</name>
    <dbReference type="NCBI Taxonomy" id="1675036"/>
    <lineage>
        <taxon>Bacteria</taxon>
        <taxon>Bacillati</taxon>
        <taxon>Bacillota</taxon>
        <taxon>Negativicutes</taxon>
        <taxon>Veillonellales</taxon>
        <taxon>Veillonellaceae</taxon>
        <taxon>Megasphaera</taxon>
    </lineage>
</organism>
<dbReference type="EMBL" id="JBIEKR010000013">
    <property type="protein sequence ID" value="MFG6274058.1"/>
    <property type="molecule type" value="Genomic_DNA"/>
</dbReference>
<protein>
    <recommendedName>
        <fullName evidence="4">ANTAR domain-containing protein</fullName>
    </recommendedName>
</protein>
<evidence type="ECO:0008006" key="4">
    <source>
        <dbReference type="Google" id="ProtNLM"/>
    </source>
</evidence>
<name>A0ABW7DRU3_9FIRM</name>